<protein>
    <submittedName>
        <fullName evidence="1">Uncharacterized protein</fullName>
    </submittedName>
</protein>
<comment type="caution">
    <text evidence="1">The sequence shown here is derived from an EMBL/GenBank/DDBJ whole genome shotgun (WGS) entry which is preliminary data.</text>
</comment>
<name>A0A2A4J7B5_HELVI</name>
<dbReference type="EMBL" id="NWSH01002563">
    <property type="protein sequence ID" value="PCG67975.1"/>
    <property type="molecule type" value="Genomic_DNA"/>
</dbReference>
<evidence type="ECO:0000313" key="1">
    <source>
        <dbReference type="EMBL" id="PCG67975.1"/>
    </source>
</evidence>
<gene>
    <name evidence="1" type="ORF">B5V51_5741</name>
</gene>
<reference evidence="1" key="1">
    <citation type="submission" date="2017-09" db="EMBL/GenBank/DDBJ databases">
        <title>Contemporary evolution of a Lepidopteran species, Heliothis virescens, in response to modern agricultural practices.</title>
        <authorList>
            <person name="Fritz M.L."/>
            <person name="Deyonke A.M."/>
            <person name="Papanicolaou A."/>
            <person name="Micinski S."/>
            <person name="Westbrook J."/>
            <person name="Gould F."/>
        </authorList>
    </citation>
    <scope>NUCLEOTIDE SEQUENCE [LARGE SCALE GENOMIC DNA]</scope>
    <source>
        <strain evidence="1">HvINT-</strain>
        <tissue evidence="1">Whole body</tissue>
    </source>
</reference>
<dbReference type="AlphaFoldDB" id="A0A2A4J7B5"/>
<proteinExistence type="predicted"/>
<accession>A0A2A4J7B5</accession>
<sequence>MLRVSRDIVKSTYRWIDGLEFTKQDNQHTAQFEIGFLMFILFEKYRMMVDKYNTSHTLRTKLYTMELVMYLEDIENHYWEVEHVVNMLHEIERKFGVESSLYSTFIEMSSHEKRAAGLKVENPKPDTLDFYKKKKKRKPFIVDRYLKERMNPPKSTTRKRIWPLDYGWEFNF</sequence>
<organism evidence="1">
    <name type="scientific">Heliothis virescens</name>
    <name type="common">Tobacco budworm moth</name>
    <dbReference type="NCBI Taxonomy" id="7102"/>
    <lineage>
        <taxon>Eukaryota</taxon>
        <taxon>Metazoa</taxon>
        <taxon>Ecdysozoa</taxon>
        <taxon>Arthropoda</taxon>
        <taxon>Hexapoda</taxon>
        <taxon>Insecta</taxon>
        <taxon>Pterygota</taxon>
        <taxon>Neoptera</taxon>
        <taxon>Endopterygota</taxon>
        <taxon>Lepidoptera</taxon>
        <taxon>Glossata</taxon>
        <taxon>Ditrysia</taxon>
        <taxon>Noctuoidea</taxon>
        <taxon>Noctuidae</taxon>
        <taxon>Heliothinae</taxon>
        <taxon>Heliothis</taxon>
    </lineage>
</organism>